<proteinExistence type="predicted"/>
<sequence length="218" mass="24687">MRVKRMTADLSEYPDLVVILLGMRVRTPRGILRLLGVGPKLYRSHHDRPDGLLSHEDVVWSLWPPHWGARQYWRDLESLERWTRSEPHRQWWQRFLRDSGGTGFWHEAYFARGGIDSVYDDMSAPAGLARFAPTVPARGRLFSTRGRVRGTAPEIAPAVTESALYDTTDSNTCAAIDLACANGHAHIPGALTCCRPDTPVNENQRQVSDIRPHDEHRG</sequence>
<dbReference type="Pfam" id="PF13826">
    <property type="entry name" value="Monooxy_af470-like"/>
    <property type="match status" value="1"/>
</dbReference>
<evidence type="ECO:0000313" key="1">
    <source>
        <dbReference type="EMBL" id="MTE13900.1"/>
    </source>
</evidence>
<accession>A0A6I3KZD9</accession>
<dbReference type="InterPro" id="IPR025444">
    <property type="entry name" value="Monooxy_af470"/>
</dbReference>
<dbReference type="EMBL" id="WMBB01000006">
    <property type="protein sequence ID" value="MTE13900.1"/>
    <property type="molecule type" value="Genomic_DNA"/>
</dbReference>
<comment type="caution">
    <text evidence="1">The sequence shown here is derived from an EMBL/GenBank/DDBJ whole genome shotgun (WGS) entry which is preliminary data.</text>
</comment>
<keyword evidence="2" id="KW-1185">Reference proteome</keyword>
<name>A0A6I3KZD9_9NOCA</name>
<dbReference type="Proteomes" id="UP000432464">
    <property type="component" value="Unassembled WGS sequence"/>
</dbReference>
<evidence type="ECO:0000313" key="2">
    <source>
        <dbReference type="Proteomes" id="UP000432464"/>
    </source>
</evidence>
<gene>
    <name evidence="1" type="ORF">GLP40_14115</name>
</gene>
<organism evidence="1 2">
    <name type="scientific">Nocardia aurantiaca</name>
    <dbReference type="NCBI Taxonomy" id="2675850"/>
    <lineage>
        <taxon>Bacteria</taxon>
        <taxon>Bacillati</taxon>
        <taxon>Actinomycetota</taxon>
        <taxon>Actinomycetes</taxon>
        <taxon>Mycobacteriales</taxon>
        <taxon>Nocardiaceae</taxon>
        <taxon>Nocardia</taxon>
    </lineage>
</organism>
<protein>
    <submittedName>
        <fullName evidence="1">DUF4188 domain-containing protein</fullName>
    </submittedName>
</protein>
<dbReference type="AlphaFoldDB" id="A0A6I3KZD9"/>
<reference evidence="1 2" key="1">
    <citation type="submission" date="2019-11" db="EMBL/GenBank/DDBJ databases">
        <title>Nocardia sp. nov. CT2-14 isolated from soil.</title>
        <authorList>
            <person name="Kanchanasin P."/>
            <person name="Tanasupawat S."/>
            <person name="Yuki M."/>
            <person name="Kudo T."/>
        </authorList>
    </citation>
    <scope>NUCLEOTIDE SEQUENCE [LARGE SCALE GENOMIC DNA]</scope>
    <source>
        <strain evidence="1 2">CT2-14</strain>
    </source>
</reference>